<feature type="compositionally biased region" description="Low complexity" evidence="1">
    <location>
        <begin position="23"/>
        <end position="37"/>
    </location>
</feature>
<accession>A0ABD2YBW5</accession>
<reference evidence="2 3" key="1">
    <citation type="submission" date="2024-11" db="EMBL/GenBank/DDBJ databases">
        <title>A near-complete genome assembly of Cinchona calisaya.</title>
        <authorList>
            <person name="Lian D.C."/>
            <person name="Zhao X.W."/>
            <person name="Wei L."/>
        </authorList>
    </citation>
    <scope>NUCLEOTIDE SEQUENCE [LARGE SCALE GENOMIC DNA]</scope>
    <source>
        <tissue evidence="2">Nenye</tissue>
    </source>
</reference>
<proteinExistence type="predicted"/>
<evidence type="ECO:0000313" key="2">
    <source>
        <dbReference type="EMBL" id="KAL3503700.1"/>
    </source>
</evidence>
<keyword evidence="3" id="KW-1185">Reference proteome</keyword>
<name>A0ABD2YBW5_9GENT</name>
<feature type="compositionally biased region" description="Polar residues" evidence="1">
    <location>
        <begin position="1101"/>
        <end position="1111"/>
    </location>
</feature>
<evidence type="ECO:0000313" key="3">
    <source>
        <dbReference type="Proteomes" id="UP001630127"/>
    </source>
</evidence>
<feature type="compositionally biased region" description="Basic and acidic residues" evidence="1">
    <location>
        <begin position="497"/>
        <end position="510"/>
    </location>
</feature>
<protein>
    <submittedName>
        <fullName evidence="2">Uncharacterized protein</fullName>
    </submittedName>
</protein>
<feature type="region of interest" description="Disordered" evidence="1">
    <location>
        <begin position="1"/>
        <end position="49"/>
    </location>
</feature>
<feature type="region of interest" description="Disordered" evidence="1">
    <location>
        <begin position="770"/>
        <end position="790"/>
    </location>
</feature>
<sequence length="1449" mass="157417">MLSIENPSVDPAHPKSSSDDNKGSSSDNQQQLQQVDLLKSDLDDNNNNPIPKFTLRDYVFNSRSKDIRNNWPFSQESLELCLKHGVADLLPPFESPDIVRNPPLESCTNDSLLSEKENISYSNGEPQSDRVFVDSKNAGCSPKLAEDCSNTNPSGSEGDKAFPSTITSQSCPEIDSVDPTNKSASLESEADILPELSVAKPEVISSASNKTENITQVPVKKCRLVVKLSSIANSSTKEDTAVNNFMISEGMASKVCPVCKTFTSSSNTTLNAHIDQCLSGESTAKWTTNSKVIKHRIKPRKIKSMVEIYATAPYCTLEELDRRNGTNWATNSILPAQEIETSADQKKEGLSPASLEETPDEGAVYIDANGTKVRILSKSNDPSVLPKVVDDSRAKKFINSDKVSKVLSAKRKKQQNQVQKQHKLLKHSKRICSPRPYHPSQTKNNQDRNFSEEESLEKEDCMTQQIRTQTEVKFSRPDMIRGWACSKRTGLTKKSNGRSDHQHSGSRDNMDCPVENNQLSLGDSHVIKSSARRMSNIFENPLSSPGSSRRIDIPSHGHHDEYREQPSLRKRPGLSSVESQASHDRKRSQVLLGYPDHNVKRMRSNEHHSQVDHVSLLSKRNVKMNAGVDSNADGLVGDPKLSANHQNFISKARRFSSLRKKLSAGRRSLPDSRFNSNGKCSQFKKSRVQSVSESNEEAVGAVDQLYVSQNTGEVGGRIEGTCDIESLEGTGVLNIRKSVGGGSMVSRKEESVALKSSHSVSVSYHHDAGGHNGSFELGPTAGRSGVAQSAGKDIHDTCVENLDSEPPSEVATDRAFTDFRNSMDAGFHGLAGSSDAHSDSQGFIEVHKEQPIFEAEAPTSSAEPILSGGQEMFCAAEVPENMTGENVHVMAELDSSDGHGNYFAEVDPIPIPGPPGSFLPSPGHMDLEDLQGNSSLTSSRVQSSDDHQELVDHSSGSPVSATSTISNSTLARSDSKSSGKSSVGHPPFPDEMRSGSFSAANGDPPVENSSPALLPTDAGREKISLNELKVNSNITEKGAFRSKSDLPCCCLRKEGLAQNVYLNYQESQLIRRRTMAADIVPASGEEMTGDIEKRLDGLRSEMSSVGGQSPRSEIATKSPMGPITSRISADSEIKFPDSDDRDSCSPSASNPVLRLMGKNLMVVKKDEDISPQLKPSQLTFTVGNTNSQGVPLYGVSAGNAQNDNQHIGQHVVSQGPFCFDQTESRKRVIQHHEMRWSDGFGSNGNSGTPQLSPLASPAILSSRGAVRGFMGSSMHHDYMARYHLPSEQHQPIHILEPSITCDAGKFVKSPSLKWRNANTTENAVKEIIVIDDTPENEVDLTTVATHDEGMVPGMGYSSSSGKSIAAASPCDSQHLSTFRSYQQYESATFTGSPVNASFWMPPPGRVNGGSSVNWNRTPEGSNTMHASPLVITSSSTAQQRSKLYTSSNF</sequence>
<gene>
    <name evidence="2" type="ORF">ACH5RR_038149</name>
</gene>
<organism evidence="2 3">
    <name type="scientific">Cinchona calisaya</name>
    <dbReference type="NCBI Taxonomy" id="153742"/>
    <lineage>
        <taxon>Eukaryota</taxon>
        <taxon>Viridiplantae</taxon>
        <taxon>Streptophyta</taxon>
        <taxon>Embryophyta</taxon>
        <taxon>Tracheophyta</taxon>
        <taxon>Spermatophyta</taxon>
        <taxon>Magnoliopsida</taxon>
        <taxon>eudicotyledons</taxon>
        <taxon>Gunneridae</taxon>
        <taxon>Pentapetalae</taxon>
        <taxon>asterids</taxon>
        <taxon>lamiids</taxon>
        <taxon>Gentianales</taxon>
        <taxon>Rubiaceae</taxon>
        <taxon>Cinchonoideae</taxon>
        <taxon>Cinchoneae</taxon>
        <taxon>Cinchona</taxon>
    </lineage>
</organism>
<feature type="region of interest" description="Disordered" evidence="1">
    <location>
        <begin position="537"/>
        <end position="592"/>
    </location>
</feature>
<dbReference type="EMBL" id="JBJUIK010000015">
    <property type="protein sequence ID" value="KAL3503700.1"/>
    <property type="molecule type" value="Genomic_DNA"/>
</dbReference>
<feature type="region of interest" description="Disordered" evidence="1">
    <location>
        <begin position="486"/>
        <end position="514"/>
    </location>
</feature>
<feature type="region of interest" description="Disordered" evidence="1">
    <location>
        <begin position="146"/>
        <end position="181"/>
    </location>
</feature>
<feature type="region of interest" description="Disordered" evidence="1">
    <location>
        <begin position="1100"/>
        <end position="1125"/>
    </location>
</feature>
<feature type="region of interest" description="Disordered" evidence="1">
    <location>
        <begin position="1416"/>
        <end position="1449"/>
    </location>
</feature>
<comment type="caution">
    <text evidence="2">The sequence shown here is derived from an EMBL/GenBank/DDBJ whole genome shotgun (WGS) entry which is preliminary data.</text>
</comment>
<feature type="compositionally biased region" description="Polar residues" evidence="1">
    <location>
        <begin position="931"/>
        <end position="942"/>
    </location>
</feature>
<feature type="region of interest" description="Disordered" evidence="1">
    <location>
        <begin position="899"/>
        <end position="1016"/>
    </location>
</feature>
<dbReference type="Gene3D" id="3.30.160.60">
    <property type="entry name" value="Classic Zinc Finger"/>
    <property type="match status" value="1"/>
</dbReference>
<dbReference type="PANTHER" id="PTHR35767:SF1">
    <property type="entry name" value="HAPLESS PROTEIN"/>
    <property type="match status" value="1"/>
</dbReference>
<dbReference type="Proteomes" id="UP001630127">
    <property type="component" value="Unassembled WGS sequence"/>
</dbReference>
<feature type="region of interest" description="Disordered" evidence="1">
    <location>
        <begin position="335"/>
        <end position="361"/>
    </location>
</feature>
<feature type="region of interest" description="Disordered" evidence="1">
    <location>
        <begin position="405"/>
        <end position="461"/>
    </location>
</feature>
<dbReference type="PANTHER" id="PTHR35767">
    <property type="entry name" value="HAPLESS PROTEIN"/>
    <property type="match status" value="1"/>
</dbReference>
<evidence type="ECO:0000256" key="1">
    <source>
        <dbReference type="SAM" id="MobiDB-lite"/>
    </source>
</evidence>
<feature type="compositionally biased region" description="Polar residues" evidence="1">
    <location>
        <begin position="537"/>
        <end position="547"/>
    </location>
</feature>
<feature type="compositionally biased region" description="Basic and acidic residues" evidence="1">
    <location>
        <begin position="12"/>
        <end position="22"/>
    </location>
</feature>
<feature type="compositionally biased region" description="Polar residues" evidence="1">
    <location>
        <begin position="954"/>
        <end position="972"/>
    </location>
</feature>
<feature type="compositionally biased region" description="Basic and acidic residues" evidence="1">
    <location>
        <begin position="943"/>
        <end position="952"/>
    </location>
</feature>
<feature type="compositionally biased region" description="Basic residues" evidence="1">
    <location>
        <begin position="408"/>
        <end position="432"/>
    </location>
</feature>
<feature type="compositionally biased region" description="Basic and acidic residues" evidence="1">
    <location>
        <begin position="549"/>
        <end position="567"/>
    </location>
</feature>